<evidence type="ECO:0000313" key="1">
    <source>
        <dbReference type="EMBL" id="CAG5111478.1"/>
    </source>
</evidence>
<protein>
    <submittedName>
        <fullName evidence="1">Oidioi.mRNA.OKI2018_I69.chr2.g5782.t1.cds</fullName>
    </submittedName>
</protein>
<sequence length="143" mass="16731">MTEFRHPSVLKMPRRDMPPIYDVLFQTVPKQEILQIDHLPGYSSQEDSCSSPEIVQNQPLYSPTMSFKFITSQFENNEANHKRKPVAPPDPKEELLDDYVDDFMSDFVDIFVDKFLDSIVEEKANDIFNEHMFDMIIDSKHNS</sequence>
<name>A0ABN7T4Z4_OIKDI</name>
<gene>
    <name evidence="1" type="ORF">OKIOD_LOCUS14547</name>
</gene>
<keyword evidence="2" id="KW-1185">Reference proteome</keyword>
<proteinExistence type="predicted"/>
<dbReference type="EMBL" id="OU015567">
    <property type="protein sequence ID" value="CAG5111478.1"/>
    <property type="molecule type" value="Genomic_DNA"/>
</dbReference>
<evidence type="ECO:0000313" key="2">
    <source>
        <dbReference type="Proteomes" id="UP001158576"/>
    </source>
</evidence>
<organism evidence="1 2">
    <name type="scientific">Oikopleura dioica</name>
    <name type="common">Tunicate</name>
    <dbReference type="NCBI Taxonomy" id="34765"/>
    <lineage>
        <taxon>Eukaryota</taxon>
        <taxon>Metazoa</taxon>
        <taxon>Chordata</taxon>
        <taxon>Tunicata</taxon>
        <taxon>Appendicularia</taxon>
        <taxon>Copelata</taxon>
        <taxon>Oikopleuridae</taxon>
        <taxon>Oikopleura</taxon>
    </lineage>
</organism>
<accession>A0ABN7T4Z4</accession>
<reference evidence="1 2" key="1">
    <citation type="submission" date="2021-04" db="EMBL/GenBank/DDBJ databases">
        <authorList>
            <person name="Bliznina A."/>
        </authorList>
    </citation>
    <scope>NUCLEOTIDE SEQUENCE [LARGE SCALE GENOMIC DNA]</scope>
</reference>
<dbReference type="Proteomes" id="UP001158576">
    <property type="component" value="Chromosome 2"/>
</dbReference>